<name>A0A1M6AA25_9FLAO</name>
<evidence type="ECO:0000313" key="1">
    <source>
        <dbReference type="EMBL" id="SHI33322.1"/>
    </source>
</evidence>
<reference evidence="1 2" key="1">
    <citation type="submission" date="2016-11" db="EMBL/GenBank/DDBJ databases">
        <authorList>
            <person name="Jaros S."/>
            <person name="Januszkiewicz K."/>
            <person name="Wedrychowicz H."/>
        </authorList>
    </citation>
    <scope>NUCLEOTIDE SEQUENCE [LARGE SCALE GENOMIC DNA]</scope>
    <source>
        <strain evidence="1 2">CGMCC 1.12213</strain>
    </source>
</reference>
<sequence>MLARWCISVLIFGLTLFGVVSQQQLTIPNQEIVLQFDDVSLNANQTENTVAIVKQQLQSIGAENIQVLELDNGTLKITYFSDADIASIKAKFSVENEIALQLTLPSKDTDSTEIPSKDSNVSYNLDVFEIQKTQDTGWDFDGVISLEFKSKSNRFLDPNPLAVSSIAYQCEDNLIQVTYRIRKDVAFKISDAQHAIPEVRAGPIS</sequence>
<dbReference type="EMBL" id="FQYK01000001">
    <property type="protein sequence ID" value="SHI33322.1"/>
    <property type="molecule type" value="Genomic_DNA"/>
</dbReference>
<evidence type="ECO:0000313" key="2">
    <source>
        <dbReference type="Proteomes" id="UP000184396"/>
    </source>
</evidence>
<keyword evidence="2" id="KW-1185">Reference proteome</keyword>
<dbReference type="OrthoDB" id="1144910at2"/>
<accession>A0A1M6AA25</accession>
<dbReference type="eggNOG" id="ENOG5031FH1">
    <property type="taxonomic scope" value="Bacteria"/>
</dbReference>
<proteinExistence type="predicted"/>
<dbReference type="RefSeq" id="WP_019386342.1">
    <property type="nucleotide sequence ID" value="NZ_ALIH01000001.1"/>
</dbReference>
<gene>
    <name evidence="1" type="ORF">SAMN05216261_0311</name>
</gene>
<organism evidence="1 2">
    <name type="scientific">Algibacter luteus</name>
    <dbReference type="NCBI Taxonomy" id="1178825"/>
    <lineage>
        <taxon>Bacteria</taxon>
        <taxon>Pseudomonadati</taxon>
        <taxon>Bacteroidota</taxon>
        <taxon>Flavobacteriia</taxon>
        <taxon>Flavobacteriales</taxon>
        <taxon>Flavobacteriaceae</taxon>
        <taxon>Algibacter</taxon>
    </lineage>
</organism>
<dbReference type="Proteomes" id="UP000184396">
    <property type="component" value="Unassembled WGS sequence"/>
</dbReference>
<dbReference type="AlphaFoldDB" id="A0A1M6AA25"/>
<protein>
    <submittedName>
        <fullName evidence="1">Uncharacterized protein</fullName>
    </submittedName>
</protein>
<dbReference type="STRING" id="1178825.SAMN05216261_0311"/>